<evidence type="ECO:0000256" key="6">
    <source>
        <dbReference type="ARBA" id="ARBA00044969"/>
    </source>
</evidence>
<proteinExistence type="inferred from homology"/>
<dbReference type="InterPro" id="IPR014001">
    <property type="entry name" value="Helicase_ATP-bd"/>
</dbReference>
<dbReference type="GO" id="GO:0016818">
    <property type="term" value="F:hydrolase activity, acting on acid anhydrides, in phosphorus-containing anhydrides"/>
    <property type="evidence" value="ECO:0007669"/>
    <property type="project" value="InterPro"/>
</dbReference>
<dbReference type="STRING" id="1837282.A6F49_01865"/>
<dbReference type="PANTHER" id="PTHR11472:SF34">
    <property type="entry name" value="REGULATOR OF TELOMERE ELONGATION HELICASE 1"/>
    <property type="match status" value="1"/>
</dbReference>
<dbReference type="PROSITE" id="PS51192">
    <property type="entry name" value="HELICASE_ATP_BIND_1"/>
    <property type="match status" value="1"/>
</dbReference>
<dbReference type="OrthoDB" id="9805194at2"/>
<dbReference type="EMBL" id="LXEY01000115">
    <property type="protein sequence ID" value="OAV51522.1"/>
    <property type="molecule type" value="Genomic_DNA"/>
</dbReference>
<keyword evidence="4" id="KW-0067">ATP-binding</keyword>
<sequence>MSGNQPVTTTASQTQVSEWLADAVAELGGQTRPGQQLMATEVASALQTGTHLVVQAGTGTGKSLAYLIPAIDYTLASESPVVIATATLALQSQIISRDIPRLLDTLEPALPRSIDVALLKGRANYVCKHKLHGAVIETEDDSLLTTTDVVGQPLSQLGEEVIRLRSWAEETATGDRDDLKPGVTDEAWRQVSVSARECIGASKCPFAEECFSELARQAAAESDIIVTNHAMLAIAAFEDLNIMPEADAIIIDEAHELMDRVTSAVTLHLSASMIRSAAKQARQEAAVVATDLTDAAASMEAAFASAPTGWFAQGLNEHQLTALESVRDETRQMLSDLKGNGGTETEESNRQLVKNRLTEILETTEQLISAGSQPKGDTVVWATRPSHFEPGQGWVEADPHAAPLLYAAPLSIAGKFRDKLLNESTTILTSATLTVGGKFDAITGDLGFTLNGGAKYKTLDVGSPFDYPRQGILYVADDLPKPGPQPSAQSHERLEQLLAASDGGGLCLFSSRSAAKAAADEMRLRFGDKLNILVQGESTLSGLIDEFTEDPRACLFGTLTLWQGVDVPGETLRLVTIDRLPFPRPDDPLASARARYISQRGGNGFMAVSASHAAVRLAQGAGRLIRSTSDRGVVAVLDSRLATAGYSGFLRASMPDFWSTGSLKQVIKSLESLSVGLRKGN</sequence>
<protein>
    <recommendedName>
        <fullName evidence="6">DNA 5'-3' helicase</fullName>
        <ecNumber evidence="6">5.6.2.3</ecNumber>
    </recommendedName>
</protein>
<dbReference type="Pfam" id="PF13307">
    <property type="entry name" value="Helicase_C_2"/>
    <property type="match status" value="1"/>
</dbReference>
<dbReference type="InterPro" id="IPR014013">
    <property type="entry name" value="Helic_SF1/SF2_ATP-bd_DinG/Rad3"/>
</dbReference>
<evidence type="ECO:0000313" key="10">
    <source>
        <dbReference type="EMBL" id="OAV51522.1"/>
    </source>
</evidence>
<dbReference type="InterPro" id="IPR011545">
    <property type="entry name" value="DEAD/DEAH_box_helicase_dom"/>
</dbReference>
<dbReference type="GO" id="GO:0043139">
    <property type="term" value="F:5'-3' DNA helicase activity"/>
    <property type="evidence" value="ECO:0007669"/>
    <property type="project" value="UniProtKB-EC"/>
</dbReference>
<dbReference type="InterPro" id="IPR027417">
    <property type="entry name" value="P-loop_NTPase"/>
</dbReference>
<dbReference type="AlphaFoldDB" id="A0A1B7LUV8"/>
<evidence type="ECO:0000256" key="1">
    <source>
        <dbReference type="ARBA" id="ARBA00001966"/>
    </source>
</evidence>
<evidence type="ECO:0000256" key="5">
    <source>
        <dbReference type="ARBA" id="ARBA00038058"/>
    </source>
</evidence>
<dbReference type="PANTHER" id="PTHR11472">
    <property type="entry name" value="DNA REPAIR DEAD HELICASE RAD3/XP-D SUBFAMILY MEMBER"/>
    <property type="match status" value="1"/>
</dbReference>
<dbReference type="SMART" id="SM00491">
    <property type="entry name" value="HELICc2"/>
    <property type="match status" value="1"/>
</dbReference>
<dbReference type="GO" id="GO:0005524">
    <property type="term" value="F:ATP binding"/>
    <property type="evidence" value="ECO:0007669"/>
    <property type="project" value="UniProtKB-KW"/>
</dbReference>
<keyword evidence="10" id="KW-0347">Helicase</keyword>
<evidence type="ECO:0000313" key="11">
    <source>
        <dbReference type="Proteomes" id="UP000078292"/>
    </source>
</evidence>
<dbReference type="Pfam" id="PF00270">
    <property type="entry name" value="DEAD"/>
    <property type="match status" value="1"/>
</dbReference>
<dbReference type="RefSeq" id="WP_043055714.1">
    <property type="nucleotide sequence ID" value="NZ_LXEY01000115.1"/>
</dbReference>
<dbReference type="Proteomes" id="UP000078292">
    <property type="component" value="Unassembled WGS sequence"/>
</dbReference>
<keyword evidence="11" id="KW-1185">Reference proteome</keyword>
<gene>
    <name evidence="10" type="ORF">A6F49_01865</name>
</gene>
<keyword evidence="3" id="KW-0378">Hydrolase</keyword>
<dbReference type="GO" id="GO:0003676">
    <property type="term" value="F:nucleic acid binding"/>
    <property type="evidence" value="ECO:0007669"/>
    <property type="project" value="InterPro"/>
</dbReference>
<organism evidence="10 11">
    <name type="scientific">Enteractinococcus helveticum</name>
    <dbReference type="NCBI Taxonomy" id="1837282"/>
    <lineage>
        <taxon>Bacteria</taxon>
        <taxon>Bacillati</taxon>
        <taxon>Actinomycetota</taxon>
        <taxon>Actinomycetes</taxon>
        <taxon>Micrococcales</taxon>
        <taxon>Micrococcaceae</taxon>
    </lineage>
</organism>
<evidence type="ECO:0000256" key="7">
    <source>
        <dbReference type="ARBA" id="ARBA00048954"/>
    </source>
</evidence>
<comment type="cofactor">
    <cofactor evidence="1">
        <name>[4Fe-4S] cluster</name>
        <dbReference type="ChEBI" id="CHEBI:49883"/>
    </cofactor>
</comment>
<dbReference type="SMART" id="SM00487">
    <property type="entry name" value="DEXDc"/>
    <property type="match status" value="1"/>
</dbReference>
<name>A0A1B7LUV8_9MICC</name>
<dbReference type="GO" id="GO:0006139">
    <property type="term" value="P:nucleobase-containing compound metabolic process"/>
    <property type="evidence" value="ECO:0007669"/>
    <property type="project" value="InterPro"/>
</dbReference>
<feature type="domain" description="Helicase ATP-binding" evidence="8">
    <location>
        <begin position="43"/>
        <end position="291"/>
    </location>
</feature>
<dbReference type="InterPro" id="IPR045028">
    <property type="entry name" value="DinG/Rad3-like"/>
</dbReference>
<comment type="caution">
    <text evidence="10">The sequence shown here is derived from an EMBL/GenBank/DDBJ whole genome shotgun (WGS) entry which is preliminary data.</text>
</comment>
<evidence type="ECO:0000259" key="9">
    <source>
        <dbReference type="PROSITE" id="PS51193"/>
    </source>
</evidence>
<dbReference type="SUPFAM" id="SSF52540">
    <property type="entry name" value="P-loop containing nucleoside triphosphate hydrolases"/>
    <property type="match status" value="2"/>
</dbReference>
<dbReference type="PROSITE" id="PS51193">
    <property type="entry name" value="HELICASE_ATP_BIND_2"/>
    <property type="match status" value="1"/>
</dbReference>
<comment type="similarity">
    <text evidence="5">Belongs to the helicase family. DinG subfamily.</text>
</comment>
<evidence type="ECO:0000256" key="2">
    <source>
        <dbReference type="ARBA" id="ARBA00022741"/>
    </source>
</evidence>
<dbReference type="InterPro" id="IPR006555">
    <property type="entry name" value="ATP-dep_Helicase_C"/>
</dbReference>
<reference evidence="10 11" key="1">
    <citation type="submission" date="2016-04" db="EMBL/GenBank/DDBJ databases">
        <title>First whole genome shotgun sequence of the bacterium Enteractinococcus sp. strain UASWS1574.</title>
        <authorList>
            <person name="Crovadore J."/>
            <person name="Chablais R."/>
            <person name="Lefort F."/>
        </authorList>
    </citation>
    <scope>NUCLEOTIDE SEQUENCE [LARGE SCALE GENOMIC DNA]</scope>
    <source>
        <strain evidence="10 11">UASWS1574</strain>
    </source>
</reference>
<dbReference type="EC" id="5.6.2.3" evidence="6"/>
<evidence type="ECO:0000256" key="4">
    <source>
        <dbReference type="ARBA" id="ARBA00022840"/>
    </source>
</evidence>
<evidence type="ECO:0000256" key="3">
    <source>
        <dbReference type="ARBA" id="ARBA00022801"/>
    </source>
</evidence>
<comment type="catalytic activity">
    <reaction evidence="7">
        <text>ATP + H2O = ADP + phosphate + H(+)</text>
        <dbReference type="Rhea" id="RHEA:13065"/>
        <dbReference type="ChEBI" id="CHEBI:15377"/>
        <dbReference type="ChEBI" id="CHEBI:15378"/>
        <dbReference type="ChEBI" id="CHEBI:30616"/>
        <dbReference type="ChEBI" id="CHEBI:43474"/>
        <dbReference type="ChEBI" id="CHEBI:456216"/>
        <dbReference type="EC" id="5.6.2.3"/>
    </reaction>
</comment>
<evidence type="ECO:0000259" key="8">
    <source>
        <dbReference type="PROSITE" id="PS51192"/>
    </source>
</evidence>
<keyword evidence="2" id="KW-0547">Nucleotide-binding</keyword>
<accession>A0A1B7LUV8</accession>
<dbReference type="Gene3D" id="3.40.50.300">
    <property type="entry name" value="P-loop containing nucleotide triphosphate hydrolases"/>
    <property type="match status" value="2"/>
</dbReference>
<feature type="domain" description="Helicase ATP-binding" evidence="9">
    <location>
        <begin position="21"/>
        <end position="337"/>
    </location>
</feature>